<comment type="caution">
    <text evidence="1">The sequence shown here is derived from an EMBL/GenBank/DDBJ whole genome shotgun (WGS) entry which is preliminary data.</text>
</comment>
<feature type="non-terminal residue" evidence="1">
    <location>
        <position position="108"/>
    </location>
</feature>
<evidence type="ECO:0008006" key="3">
    <source>
        <dbReference type="Google" id="ProtNLM"/>
    </source>
</evidence>
<reference evidence="1" key="1">
    <citation type="submission" date="2023-10" db="EMBL/GenBank/DDBJ databases">
        <authorList>
            <person name="Chen Y."/>
            <person name="Shah S."/>
            <person name="Dougan E. K."/>
            <person name="Thang M."/>
            <person name="Chan C."/>
        </authorList>
    </citation>
    <scope>NUCLEOTIDE SEQUENCE [LARGE SCALE GENOMIC DNA]</scope>
</reference>
<evidence type="ECO:0000313" key="2">
    <source>
        <dbReference type="Proteomes" id="UP001189429"/>
    </source>
</evidence>
<feature type="non-terminal residue" evidence="1">
    <location>
        <position position="1"/>
    </location>
</feature>
<keyword evidence="2" id="KW-1185">Reference proteome</keyword>
<proteinExistence type="predicted"/>
<organism evidence="1 2">
    <name type="scientific">Prorocentrum cordatum</name>
    <dbReference type="NCBI Taxonomy" id="2364126"/>
    <lineage>
        <taxon>Eukaryota</taxon>
        <taxon>Sar</taxon>
        <taxon>Alveolata</taxon>
        <taxon>Dinophyceae</taxon>
        <taxon>Prorocentrales</taxon>
        <taxon>Prorocentraceae</taxon>
        <taxon>Prorocentrum</taxon>
    </lineage>
</organism>
<evidence type="ECO:0000313" key="1">
    <source>
        <dbReference type="EMBL" id="CAK0899164.1"/>
    </source>
</evidence>
<gene>
    <name evidence="1" type="ORF">PCOR1329_LOCUS76745</name>
</gene>
<protein>
    <recommendedName>
        <fullName evidence="3">CHAT domain-containing protein</fullName>
    </recommendedName>
</protein>
<name>A0ABN9XHI4_9DINO</name>
<sequence>DALQRCRGTLGGSLGVSVATLDVLSQIGSEAPAPGAGRDWWHISAHCDSDSGQLVFEDGLGGAHLLPTAALGVALRRPPLGVVLLACCSEQAGRRLVEGGVPFVLATV</sequence>
<accession>A0ABN9XHI4</accession>
<dbReference type="Proteomes" id="UP001189429">
    <property type="component" value="Unassembled WGS sequence"/>
</dbReference>
<dbReference type="EMBL" id="CAUYUJ010020559">
    <property type="protein sequence ID" value="CAK0899164.1"/>
    <property type="molecule type" value="Genomic_DNA"/>
</dbReference>